<evidence type="ECO:0000256" key="1">
    <source>
        <dbReference type="SAM" id="MobiDB-lite"/>
    </source>
</evidence>
<gene>
    <name evidence="2" type="ORF">B9479_007720</name>
</gene>
<comment type="caution">
    <text evidence="2">The sequence shown here is derived from an EMBL/GenBank/DDBJ whole genome shotgun (WGS) entry which is preliminary data.</text>
</comment>
<proteinExistence type="predicted"/>
<dbReference type="Proteomes" id="UP000322245">
    <property type="component" value="Unassembled WGS sequence"/>
</dbReference>
<feature type="compositionally biased region" description="Basic and acidic residues" evidence="1">
    <location>
        <begin position="414"/>
        <end position="425"/>
    </location>
</feature>
<accession>A0A5D3ANU9</accession>
<feature type="compositionally biased region" description="Polar residues" evidence="1">
    <location>
        <begin position="363"/>
        <end position="384"/>
    </location>
</feature>
<feature type="compositionally biased region" description="Pro residues" evidence="1">
    <location>
        <begin position="504"/>
        <end position="514"/>
    </location>
</feature>
<keyword evidence="3" id="KW-1185">Reference proteome</keyword>
<feature type="region of interest" description="Disordered" evidence="1">
    <location>
        <begin position="592"/>
        <end position="623"/>
    </location>
</feature>
<feature type="compositionally biased region" description="Basic and acidic residues" evidence="1">
    <location>
        <begin position="256"/>
        <end position="285"/>
    </location>
</feature>
<dbReference type="AlphaFoldDB" id="A0A5D3ANU9"/>
<feature type="region of interest" description="Disordered" evidence="1">
    <location>
        <begin position="239"/>
        <end position="326"/>
    </location>
</feature>
<name>A0A5D3ANU9_9TREE</name>
<protein>
    <submittedName>
        <fullName evidence="2">Uncharacterized protein</fullName>
    </submittedName>
</protein>
<organism evidence="2 3">
    <name type="scientific">Cryptococcus floricola</name>
    <dbReference type="NCBI Taxonomy" id="2591691"/>
    <lineage>
        <taxon>Eukaryota</taxon>
        <taxon>Fungi</taxon>
        <taxon>Dikarya</taxon>
        <taxon>Basidiomycota</taxon>
        <taxon>Agaricomycotina</taxon>
        <taxon>Tremellomycetes</taxon>
        <taxon>Tremellales</taxon>
        <taxon>Cryptococcaceae</taxon>
        <taxon>Cryptococcus</taxon>
    </lineage>
</organism>
<evidence type="ECO:0000313" key="2">
    <source>
        <dbReference type="EMBL" id="TYJ51700.1"/>
    </source>
</evidence>
<feature type="compositionally biased region" description="Polar residues" evidence="1">
    <location>
        <begin position="515"/>
        <end position="528"/>
    </location>
</feature>
<dbReference type="EMBL" id="NIDF01000198">
    <property type="protein sequence ID" value="TYJ51700.1"/>
    <property type="molecule type" value="Genomic_DNA"/>
</dbReference>
<feature type="region of interest" description="Disordered" evidence="1">
    <location>
        <begin position="494"/>
        <end position="568"/>
    </location>
</feature>
<feature type="region of interest" description="Disordered" evidence="1">
    <location>
        <begin position="362"/>
        <end position="470"/>
    </location>
</feature>
<sequence>MAKPYDRAEGAKKSRQSSDKQVIPADSVTLLSINTPFVLHSFLLTIQADPVLRRAFFPIHIGLPARPRWMLARQVYIEVYSTRENDLEGTVLRHAANIGLLKLSVDAGNDRYIAKPTARWTANVEIPGVKEIEVARQAMLDTSKRTQHFLCPLSQVGFQEQWKGWADVPPCYRPMLRFYYPYYFTLRDLCAPYPVSHPSQSSSISTLPVTPFRPSDSSCPIQPYIDRILIMNATYSPPSLPASHSSASQTSIKGKMRSDRSSRKADGEGEIRHGLSSELTRRSEDMSSQDVPEMDIPQNREEGDRGQGTGSVVAINGDGTGSKQKAKRIQKRIINISETLIGANLPISPPPSPQLPFGFLSSGSSTTVRSQPTSRLSESISSKLATGMPNGRPRWRVSSRSPTPERGTSAVKIGRGEDDAGEKRFKAAVFNSPHAPTALPSARPEEYQCPPTYTPPLSARRTPSLSLASSGHLPPTHGICHAVTDLAASSSGLVGDEDLFQTPPSLPELNPVPTPSQSSPLVAAQPTSPHRRKRPSWVTSTPPKPRPGSNSLLPRSPSPSPALSPEIDIKIEIEPDEFMSIKDQVEDVARRKAAMLAQRQTKSTEKRRGSGRSQRGDRTKRQS</sequence>
<evidence type="ECO:0000313" key="3">
    <source>
        <dbReference type="Proteomes" id="UP000322245"/>
    </source>
</evidence>
<reference evidence="2 3" key="1">
    <citation type="submission" date="2017-05" db="EMBL/GenBank/DDBJ databases">
        <title>The Genome Sequence of Tsuchiyaea wingfieldii DSM 27421.</title>
        <authorList>
            <person name="Cuomo C."/>
            <person name="Passer A."/>
            <person name="Billmyre B."/>
            <person name="Heitman J."/>
        </authorList>
    </citation>
    <scope>NUCLEOTIDE SEQUENCE [LARGE SCALE GENOMIC DNA]</scope>
    <source>
        <strain evidence="2 3">DSM 27421</strain>
    </source>
</reference>
<feature type="compositionally biased region" description="Basic and acidic residues" evidence="1">
    <location>
        <begin position="1"/>
        <end position="18"/>
    </location>
</feature>
<feature type="compositionally biased region" description="Basic and acidic residues" evidence="1">
    <location>
        <begin position="602"/>
        <end position="623"/>
    </location>
</feature>
<feature type="region of interest" description="Disordered" evidence="1">
    <location>
        <begin position="1"/>
        <end position="20"/>
    </location>
</feature>